<evidence type="ECO:0000313" key="2">
    <source>
        <dbReference type="Proteomes" id="UP001610063"/>
    </source>
</evidence>
<name>A0ABW7N7Y8_9BACT</name>
<reference evidence="1 2" key="1">
    <citation type="journal article" date="2013" name="Int. J. Syst. Evol. Microbiol.">
        <title>Marinoscillum luteum sp. nov., isolated from marine sediment.</title>
        <authorList>
            <person name="Cha I.T."/>
            <person name="Park S.J."/>
            <person name="Kim S.J."/>
            <person name="Kim J.G."/>
            <person name="Jung M.Y."/>
            <person name="Shin K.S."/>
            <person name="Kwon K.K."/>
            <person name="Yang S.H."/>
            <person name="Seo Y.S."/>
            <person name="Rhee S.K."/>
        </authorList>
    </citation>
    <scope>NUCLEOTIDE SEQUENCE [LARGE SCALE GENOMIC DNA]</scope>
    <source>
        <strain evidence="1 2">KCTC 23939</strain>
    </source>
</reference>
<proteinExistence type="predicted"/>
<organism evidence="1 2">
    <name type="scientific">Marinoscillum luteum</name>
    <dbReference type="NCBI Taxonomy" id="861051"/>
    <lineage>
        <taxon>Bacteria</taxon>
        <taxon>Pseudomonadati</taxon>
        <taxon>Bacteroidota</taxon>
        <taxon>Cytophagia</taxon>
        <taxon>Cytophagales</taxon>
        <taxon>Reichenbachiellaceae</taxon>
        <taxon>Marinoscillum</taxon>
    </lineage>
</organism>
<gene>
    <name evidence="1" type="ORF">ACHKAR_09595</name>
</gene>
<comment type="caution">
    <text evidence="1">The sequence shown here is derived from an EMBL/GenBank/DDBJ whole genome shotgun (WGS) entry which is preliminary data.</text>
</comment>
<dbReference type="RefSeq" id="WP_395417234.1">
    <property type="nucleotide sequence ID" value="NZ_JBIPKE010000015.1"/>
</dbReference>
<dbReference type="Proteomes" id="UP001610063">
    <property type="component" value="Unassembled WGS sequence"/>
</dbReference>
<sequence length="235" mass="25864">MRLVCLYIVFIFLAGCTVQQIQQTLGDYLETDELTTEQVTAGLKEALVKGVTTGTSKASSLNGYFGNPKIRIPFPPDVQRVEEKLRSIGLGGEVDKFVETLNRGAEEAAKEAKPIFVEAIKGMTVQDAWGILKGTDNEATQYLKAKTSAQLTAKFQPVIKQALDKTSATKYYGDIISTYNKIPFVDKVNPDLESYATSLALEGLFTLVAEEEREIRANPGARTTELLKKVFAQQD</sequence>
<dbReference type="Pfam" id="PF13852">
    <property type="entry name" value="DUF4197"/>
    <property type="match status" value="1"/>
</dbReference>
<dbReference type="EMBL" id="JBIPKE010000015">
    <property type="protein sequence ID" value="MFH6983693.1"/>
    <property type="molecule type" value="Genomic_DNA"/>
</dbReference>
<dbReference type="InterPro" id="IPR025245">
    <property type="entry name" value="DUF4197"/>
</dbReference>
<accession>A0ABW7N7Y8</accession>
<keyword evidence="2" id="KW-1185">Reference proteome</keyword>
<dbReference type="PROSITE" id="PS51257">
    <property type="entry name" value="PROKAR_LIPOPROTEIN"/>
    <property type="match status" value="1"/>
</dbReference>
<protein>
    <submittedName>
        <fullName evidence="1">DUF4197 domain-containing protein</fullName>
    </submittedName>
</protein>
<evidence type="ECO:0000313" key="1">
    <source>
        <dbReference type="EMBL" id="MFH6983693.1"/>
    </source>
</evidence>